<keyword evidence="3" id="KW-1185">Reference proteome</keyword>
<dbReference type="Proteomes" id="UP001564626">
    <property type="component" value="Unassembled WGS sequence"/>
</dbReference>
<accession>A0ABV4CIU5</accession>
<organism evidence="2 3">
    <name type="scientific">Saccharopolyspora cebuensis</name>
    <dbReference type="NCBI Taxonomy" id="418759"/>
    <lineage>
        <taxon>Bacteria</taxon>
        <taxon>Bacillati</taxon>
        <taxon>Actinomycetota</taxon>
        <taxon>Actinomycetes</taxon>
        <taxon>Pseudonocardiales</taxon>
        <taxon>Pseudonocardiaceae</taxon>
        <taxon>Saccharopolyspora</taxon>
    </lineage>
</organism>
<dbReference type="RefSeq" id="WP_345367341.1">
    <property type="nucleotide sequence ID" value="NZ_BAABII010000018.1"/>
</dbReference>
<sequence length="278" mass="28830">MVAHSELELLITVVAAADDERSAHAACGPLVERVGGRIVQSGDCSDEEPGCWSVTIARDCAGTGGHVAGLSRAVRNFLRELGPEYARHHVACEPPTAWTVVEHPELVTALVPGGERILVEAWSDGPLLTPARRAEPEPPAAAESAPVLGEHDESGRPHPRLRLRVEVRTDRPAGAEWPARALAARLSRTAELLSSRSAPPVVRVELDLGPAAGEPAEIAGSAAVVLGGEGWSTPELDERGAVVRWSARPVPAGGVSAVEIVAARSTVDAPAVAAGGSP</sequence>
<evidence type="ECO:0000313" key="3">
    <source>
        <dbReference type="Proteomes" id="UP001564626"/>
    </source>
</evidence>
<proteinExistence type="predicted"/>
<reference evidence="2 3" key="1">
    <citation type="submission" date="2024-08" db="EMBL/GenBank/DDBJ databases">
        <title>Genome mining of Saccharopolyspora cebuensis PGLac3 from Nigerian medicinal plant.</title>
        <authorList>
            <person name="Ezeobiora C.E."/>
            <person name="Igbokwe N.H."/>
            <person name="Amin D.H."/>
            <person name="Mendie U.E."/>
        </authorList>
    </citation>
    <scope>NUCLEOTIDE SEQUENCE [LARGE SCALE GENOMIC DNA]</scope>
    <source>
        <strain evidence="2 3">PGLac3</strain>
    </source>
</reference>
<name>A0ABV4CIU5_9PSEU</name>
<gene>
    <name evidence="2" type="ORF">AB8O55_13435</name>
</gene>
<evidence type="ECO:0000313" key="2">
    <source>
        <dbReference type="EMBL" id="MEY8040403.1"/>
    </source>
</evidence>
<protein>
    <submittedName>
        <fullName evidence="2">Uncharacterized protein</fullName>
    </submittedName>
</protein>
<evidence type="ECO:0000256" key="1">
    <source>
        <dbReference type="SAM" id="MobiDB-lite"/>
    </source>
</evidence>
<dbReference type="EMBL" id="JBGEHV010000021">
    <property type="protein sequence ID" value="MEY8040403.1"/>
    <property type="molecule type" value="Genomic_DNA"/>
</dbReference>
<comment type="caution">
    <text evidence="2">The sequence shown here is derived from an EMBL/GenBank/DDBJ whole genome shotgun (WGS) entry which is preliminary data.</text>
</comment>
<feature type="region of interest" description="Disordered" evidence="1">
    <location>
        <begin position="129"/>
        <end position="160"/>
    </location>
</feature>